<organism evidence="1 2">
    <name type="scientific">Paracoccus mutanolyticus</name>
    <dbReference type="NCBI Taxonomy" id="1499308"/>
    <lineage>
        <taxon>Bacteria</taxon>
        <taxon>Pseudomonadati</taxon>
        <taxon>Pseudomonadota</taxon>
        <taxon>Alphaproteobacteria</taxon>
        <taxon>Rhodobacterales</taxon>
        <taxon>Paracoccaceae</taxon>
        <taxon>Paracoccus</taxon>
    </lineage>
</organism>
<accession>A0ABN5M5Q7</accession>
<dbReference type="EMBL" id="CP030239">
    <property type="protein sequence ID" value="AWX93194.1"/>
    <property type="molecule type" value="Genomic_DNA"/>
</dbReference>
<evidence type="ECO:0008006" key="3">
    <source>
        <dbReference type="Google" id="ProtNLM"/>
    </source>
</evidence>
<dbReference type="Proteomes" id="UP000249922">
    <property type="component" value="Chromosome"/>
</dbReference>
<reference evidence="1 2" key="1">
    <citation type="submission" date="2018-06" db="EMBL/GenBank/DDBJ databases">
        <title>Complete genome sequence of Paracoccus mutanolyticus strain RSP-02 isolated from cellulosic waste.</title>
        <authorList>
            <person name="Amrutha R.N."/>
            <person name="Shrivastav A."/>
            <person name="Buddana S.K."/>
            <person name="Deshpande U."/>
            <person name="Prakasham R.S."/>
        </authorList>
    </citation>
    <scope>NUCLEOTIDE SEQUENCE [LARGE SCALE GENOMIC DNA]</scope>
    <source>
        <strain evidence="1 2">RSP-02</strain>
    </source>
</reference>
<dbReference type="RefSeq" id="WP_112887846.1">
    <property type="nucleotide sequence ID" value="NZ_CP030239.1"/>
</dbReference>
<evidence type="ECO:0000313" key="1">
    <source>
        <dbReference type="EMBL" id="AWX93194.1"/>
    </source>
</evidence>
<proteinExistence type="predicted"/>
<protein>
    <recommendedName>
        <fullName evidence="3">DUF3168 domain-containing protein</fullName>
    </recommendedName>
</protein>
<keyword evidence="2" id="KW-1185">Reference proteome</keyword>
<gene>
    <name evidence="1" type="ORF">DPM13_08665</name>
</gene>
<sequence>MEEADGIALEALPLWRADLYIEQAQASELRSGFANGRRALGVQPSRRIGNPPGEGAWLVIEPDADASSAWLRTVGGAADTDILYQYIRSQDMVEKIDAKLDVRLEERSCDRGRLARTACVVVAYRDERARAQLYEMQLASCRR</sequence>
<evidence type="ECO:0000313" key="2">
    <source>
        <dbReference type="Proteomes" id="UP000249922"/>
    </source>
</evidence>
<name>A0ABN5M5Q7_9RHOB</name>